<evidence type="ECO:0000313" key="2">
    <source>
        <dbReference type="EMBL" id="CUR52619.1"/>
    </source>
</evidence>
<evidence type="ECO:0000313" key="3">
    <source>
        <dbReference type="Proteomes" id="UP000196239"/>
    </source>
</evidence>
<accession>A0A128A5J3</accession>
<keyword evidence="1" id="KW-0472">Membrane</keyword>
<dbReference type="AlphaFoldDB" id="A0A128A5J3"/>
<keyword evidence="1" id="KW-0812">Transmembrane</keyword>
<name>A0A128A5J3_9ARCH</name>
<feature type="transmembrane region" description="Helical" evidence="1">
    <location>
        <begin position="45"/>
        <end position="63"/>
    </location>
</feature>
<dbReference type="KEGG" id="ndv:NDEV_1857"/>
<evidence type="ECO:0000256" key="1">
    <source>
        <dbReference type="SAM" id="Phobius"/>
    </source>
</evidence>
<dbReference type="Proteomes" id="UP000196239">
    <property type="component" value="Chromosome 1"/>
</dbReference>
<gene>
    <name evidence="2" type="ORF">NDEV_1857</name>
</gene>
<protein>
    <submittedName>
        <fullName evidence="2">Uncharacterized protein</fullName>
    </submittedName>
</protein>
<feature type="transmembrane region" description="Helical" evidence="1">
    <location>
        <begin position="7"/>
        <end position="33"/>
    </location>
</feature>
<keyword evidence="1" id="KW-1133">Transmembrane helix</keyword>
<keyword evidence="3" id="KW-1185">Reference proteome</keyword>
<reference evidence="3" key="1">
    <citation type="submission" date="2015-10" db="EMBL/GenBank/DDBJ databases">
        <authorList>
            <person name="Lehtovirta-Morley L.E."/>
            <person name="Vieille C."/>
        </authorList>
    </citation>
    <scope>NUCLEOTIDE SEQUENCE [LARGE SCALE GENOMIC DNA]</scope>
</reference>
<sequence>MKGTQIFFYIFVMWVLIIAGGGLVVSIIAHISIQGFGKLDNLIDSIVKAGIALILVVIWILIMSKIKNWIFHKQISY</sequence>
<proteinExistence type="predicted"/>
<dbReference type="EMBL" id="LN890280">
    <property type="protein sequence ID" value="CUR52619.1"/>
    <property type="molecule type" value="Genomic_DNA"/>
</dbReference>
<organism evidence="2 3">
    <name type="scientific">Nitrosotalea devaniterrae</name>
    <dbReference type="NCBI Taxonomy" id="1078905"/>
    <lineage>
        <taxon>Archaea</taxon>
        <taxon>Nitrososphaerota</taxon>
        <taxon>Nitrososphaeria</taxon>
        <taxon>Nitrosotaleales</taxon>
        <taxon>Nitrosotaleaceae</taxon>
        <taxon>Nitrosotalea</taxon>
    </lineage>
</organism>